<dbReference type="AlphaFoldDB" id="A0A4U8YXS9"/>
<feature type="domain" description="Spore protein YkvP/CgeB glycosyl transferase-like" evidence="1">
    <location>
        <begin position="212"/>
        <end position="340"/>
    </location>
</feature>
<protein>
    <recommendedName>
        <fullName evidence="1">Spore protein YkvP/CgeB glycosyl transferase-like domain-containing protein</fullName>
    </recommendedName>
</protein>
<evidence type="ECO:0000313" key="3">
    <source>
        <dbReference type="Proteomes" id="UP000294360"/>
    </source>
</evidence>
<dbReference type="Gene3D" id="3.40.50.2000">
    <property type="entry name" value="Glycogen Phosphorylase B"/>
    <property type="match status" value="2"/>
</dbReference>
<gene>
    <name evidence="2" type="ORF">MTUNDRAET4_1388</name>
</gene>
<name>A0A4U8YXS9_METTU</name>
<dbReference type="Pfam" id="PF13524">
    <property type="entry name" value="Glyco_trans_1_2"/>
    <property type="match status" value="1"/>
</dbReference>
<accession>A0A4U8YXS9</accession>
<dbReference type="Proteomes" id="UP000294360">
    <property type="component" value="Chromosome"/>
</dbReference>
<sequence length="358" mass="39917">MLISLSSQGGCQKVNRMKILYLGPTEGTAIQRIKALRRLGHDVTVVDPHLGRFVPLIPERLIDAWCFRTGAIGVEWLVERYVAKQIGNTTFDVAFVDHGDLLNASCIAHLKTLAKVVVNYNQDNPYVPRDKGRWRVFLTALPLYDLIATHRVSSANSAARAGAKRVLLTREAADEAVHRPIELSGEDLARFSSKVAFVGTWMPERGPIMLRLIERGVPLRIYGPRWQKAPEYEQLRSHVVLGELKGDDYVKAIRGASIAIGLLSKGNEDLHTTRSFEIPAIGTLFCAERTSDHLEMYKDGEEAVFFDTVDECADLCLSLLKHPDRIKEIADAGLKRVHQNGDFNEKLVTKIIDAALKG</sequence>
<dbReference type="EMBL" id="LR536450">
    <property type="protein sequence ID" value="VFU08281.1"/>
    <property type="molecule type" value="Genomic_DNA"/>
</dbReference>
<proteinExistence type="predicted"/>
<dbReference type="KEGG" id="mtun:MTUNDRAET4_1388"/>
<reference evidence="2 3" key="1">
    <citation type="submission" date="2019-03" db="EMBL/GenBank/DDBJ databases">
        <authorList>
            <person name="Kox A.R. M."/>
        </authorList>
    </citation>
    <scope>NUCLEOTIDE SEQUENCE [LARGE SCALE GENOMIC DNA]</scope>
    <source>
        <strain evidence="2">MTUNDRAET4 annotated genome</strain>
    </source>
</reference>
<evidence type="ECO:0000313" key="2">
    <source>
        <dbReference type="EMBL" id="VFU08281.1"/>
    </source>
</evidence>
<organism evidence="2 3">
    <name type="scientific">Methylocella tundrae</name>
    <dbReference type="NCBI Taxonomy" id="227605"/>
    <lineage>
        <taxon>Bacteria</taxon>
        <taxon>Pseudomonadati</taxon>
        <taxon>Pseudomonadota</taxon>
        <taxon>Alphaproteobacteria</taxon>
        <taxon>Hyphomicrobiales</taxon>
        <taxon>Beijerinckiaceae</taxon>
        <taxon>Methylocella</taxon>
    </lineage>
</organism>
<dbReference type="InterPro" id="IPR055259">
    <property type="entry name" value="YkvP/CgeB_Glyco_trans-like"/>
</dbReference>
<dbReference type="OrthoDB" id="110463at2"/>
<evidence type="ECO:0000259" key="1">
    <source>
        <dbReference type="Pfam" id="PF13524"/>
    </source>
</evidence>
<dbReference type="SUPFAM" id="SSF53756">
    <property type="entry name" value="UDP-Glycosyltransferase/glycogen phosphorylase"/>
    <property type="match status" value="1"/>
</dbReference>